<organism evidence="4 5">
    <name type="scientific">Gregarina niphandrodes</name>
    <name type="common">Septate eugregarine</name>
    <dbReference type="NCBI Taxonomy" id="110365"/>
    <lineage>
        <taxon>Eukaryota</taxon>
        <taxon>Sar</taxon>
        <taxon>Alveolata</taxon>
        <taxon>Apicomplexa</taxon>
        <taxon>Conoidasida</taxon>
        <taxon>Gregarinasina</taxon>
        <taxon>Eugregarinorida</taxon>
        <taxon>Gregarinidae</taxon>
        <taxon>Gregarina</taxon>
    </lineage>
</organism>
<dbReference type="GO" id="GO:0005737">
    <property type="term" value="C:cytoplasm"/>
    <property type="evidence" value="ECO:0007669"/>
    <property type="project" value="TreeGrafter"/>
</dbReference>
<dbReference type="InterPro" id="IPR001345">
    <property type="entry name" value="PG/BPGM_mutase_AS"/>
</dbReference>
<dbReference type="InterPro" id="IPR013078">
    <property type="entry name" value="His_Pase_superF_clade-1"/>
</dbReference>
<sequence length="548" mass="60445">MELKEPQKEPNQLSGKGVNDSITLCIVRHGESIHNVAERYGVDTRSDLKYYDPPLTEKGCLDVSEELRPTCNLTGVFSVWVSPLRRTLETAVIALPELSEFVVVETLREIAGLKTADARRRKSEIEAWLKTRFPDKRFDLTLVSGETDPYEGGTVRETAADIIERIIASLQLLLESGQKNVIWVSHSAFLSCLMSYLFLPSGNPEARWLRNGEWRIIDLPVKALKRHLERWPSTITQGNRTWQFVPGSHWGTRALLVEPLPAPLLTTDLLNSLSELVNIATFPPKTQIYAVESIAALVFGARLRERSPHKHVVVLGHPFRPKNEPDTATTIAATTIPATTVAATTIAVVPQNDLLVQSSPVQSSPVQSSPVQSSPSLARTSSGALINGDPVLLSACNQVVAHLRTDCDISLQVEDPPDKIHGEGLLVHHEHSPLANRVPEHVLGEKAKPWIYKTEGYSRISLTSANTIHSTKLGVQTRAHLLVICHPSSQQETGKPENGVPCHQSTRVCERAPFWCTAGYLRCLAQDISLLPDSLCPLSITIIMPFSL</sequence>
<dbReference type="PANTHER" id="PTHR48100">
    <property type="entry name" value="BROAD-SPECIFICITY PHOSPHATASE YOR283W-RELATED"/>
    <property type="match status" value="1"/>
</dbReference>
<proteinExistence type="predicted"/>
<keyword evidence="5" id="KW-1185">Reference proteome</keyword>
<dbReference type="EMBL" id="AFNH02000418">
    <property type="protein sequence ID" value="EZG70664.1"/>
    <property type="molecule type" value="Genomic_DNA"/>
</dbReference>
<dbReference type="GeneID" id="22912027"/>
<dbReference type="Pfam" id="PF00300">
    <property type="entry name" value="His_Phos_1"/>
    <property type="match status" value="1"/>
</dbReference>
<evidence type="ECO:0000313" key="4">
    <source>
        <dbReference type="EMBL" id="EZG70664.1"/>
    </source>
</evidence>
<feature type="compositionally biased region" description="Low complexity" evidence="3">
    <location>
        <begin position="360"/>
        <end position="376"/>
    </location>
</feature>
<dbReference type="CDD" id="cd07067">
    <property type="entry name" value="HP_PGM_like"/>
    <property type="match status" value="1"/>
</dbReference>
<reference evidence="4" key="1">
    <citation type="submission" date="2013-12" db="EMBL/GenBank/DDBJ databases">
        <authorList>
            <person name="Omoto C.K."/>
            <person name="Sibley D."/>
            <person name="Venepally P."/>
            <person name="Hadjithomas M."/>
            <person name="Karamycheva S."/>
            <person name="Brunk B."/>
            <person name="Roos D."/>
            <person name="Caler E."/>
            <person name="Lorenzi H."/>
        </authorList>
    </citation>
    <scope>NUCLEOTIDE SEQUENCE</scope>
</reference>
<dbReference type="RefSeq" id="XP_011129905.1">
    <property type="nucleotide sequence ID" value="XM_011131603.1"/>
</dbReference>
<dbReference type="GO" id="GO:0016791">
    <property type="term" value="F:phosphatase activity"/>
    <property type="evidence" value="ECO:0007669"/>
    <property type="project" value="TreeGrafter"/>
</dbReference>
<dbReference type="Gene3D" id="3.40.50.1240">
    <property type="entry name" value="Phosphoglycerate mutase-like"/>
    <property type="match status" value="1"/>
</dbReference>
<dbReference type="InterPro" id="IPR029033">
    <property type="entry name" value="His_PPase_superfam"/>
</dbReference>
<dbReference type="VEuPathDB" id="CryptoDB:GNI_054930"/>
<evidence type="ECO:0000256" key="2">
    <source>
        <dbReference type="ARBA" id="ARBA00023235"/>
    </source>
</evidence>
<keyword evidence="2" id="KW-0413">Isomerase</keyword>
<gene>
    <name evidence="4" type="ORF">GNI_054930</name>
</gene>
<accession>A0A023B8Z3</accession>
<protein>
    <submittedName>
        <fullName evidence="4">Histidine phosphatase superfamily (Branch 1) protein</fullName>
    </submittedName>
</protein>
<keyword evidence="1" id="KW-0324">Glycolysis</keyword>
<dbReference type="PROSITE" id="PS00175">
    <property type="entry name" value="PG_MUTASE"/>
    <property type="match status" value="1"/>
</dbReference>
<evidence type="ECO:0000313" key="5">
    <source>
        <dbReference type="Proteomes" id="UP000019763"/>
    </source>
</evidence>
<dbReference type="SUPFAM" id="SSF53254">
    <property type="entry name" value="Phosphoglycerate mutase-like"/>
    <property type="match status" value="1"/>
</dbReference>
<dbReference type="InterPro" id="IPR050275">
    <property type="entry name" value="PGM_Phosphatase"/>
</dbReference>
<dbReference type="OrthoDB" id="432857at2759"/>
<dbReference type="PANTHER" id="PTHR48100:SF1">
    <property type="entry name" value="HISTIDINE PHOSPHATASE FAMILY PROTEIN-RELATED"/>
    <property type="match status" value="1"/>
</dbReference>
<dbReference type="SMART" id="SM00855">
    <property type="entry name" value="PGAM"/>
    <property type="match status" value="1"/>
</dbReference>
<name>A0A023B8Z3_GRENI</name>
<dbReference type="AlphaFoldDB" id="A0A023B8Z3"/>
<dbReference type="Proteomes" id="UP000019763">
    <property type="component" value="Unassembled WGS sequence"/>
</dbReference>
<comment type="caution">
    <text evidence="4">The sequence shown here is derived from an EMBL/GenBank/DDBJ whole genome shotgun (WGS) entry which is preliminary data.</text>
</comment>
<feature type="region of interest" description="Disordered" evidence="3">
    <location>
        <begin position="360"/>
        <end position="379"/>
    </location>
</feature>
<evidence type="ECO:0000256" key="3">
    <source>
        <dbReference type="SAM" id="MobiDB-lite"/>
    </source>
</evidence>
<evidence type="ECO:0000256" key="1">
    <source>
        <dbReference type="ARBA" id="ARBA00023152"/>
    </source>
</evidence>